<protein>
    <submittedName>
        <fullName evidence="2">Uncharacterized protein</fullName>
    </submittedName>
</protein>
<dbReference type="Pfam" id="PF14441">
    <property type="entry name" value="OTT_1508_deam"/>
    <property type="match status" value="1"/>
</dbReference>
<comment type="caution">
    <text evidence="2">The sequence shown here is derived from an EMBL/GenBank/DDBJ whole genome shotgun (WGS) entry which is preliminary data.</text>
</comment>
<evidence type="ECO:0000313" key="2">
    <source>
        <dbReference type="EMBL" id="MDI1485372.1"/>
    </source>
</evidence>
<feature type="region of interest" description="Disordered" evidence="1">
    <location>
        <begin position="259"/>
        <end position="360"/>
    </location>
</feature>
<name>A0AA43TV58_9LECA</name>
<organism evidence="2 3">
    <name type="scientific">Ramalina farinacea</name>
    <dbReference type="NCBI Taxonomy" id="258253"/>
    <lineage>
        <taxon>Eukaryota</taxon>
        <taxon>Fungi</taxon>
        <taxon>Dikarya</taxon>
        <taxon>Ascomycota</taxon>
        <taxon>Pezizomycotina</taxon>
        <taxon>Lecanoromycetes</taxon>
        <taxon>OSLEUM clade</taxon>
        <taxon>Lecanoromycetidae</taxon>
        <taxon>Lecanorales</taxon>
        <taxon>Lecanorineae</taxon>
        <taxon>Ramalinaceae</taxon>
        <taxon>Ramalina</taxon>
    </lineage>
</organism>
<feature type="compositionally biased region" description="Polar residues" evidence="1">
    <location>
        <begin position="303"/>
        <end position="320"/>
    </location>
</feature>
<dbReference type="AlphaFoldDB" id="A0AA43TV58"/>
<evidence type="ECO:0000256" key="1">
    <source>
        <dbReference type="SAM" id="MobiDB-lite"/>
    </source>
</evidence>
<dbReference type="Proteomes" id="UP001161017">
    <property type="component" value="Unassembled WGS sequence"/>
</dbReference>
<proteinExistence type="predicted"/>
<reference evidence="2" key="1">
    <citation type="journal article" date="2023" name="Genome Biol. Evol.">
        <title>First Whole Genome Sequence and Flow Cytometry Genome Size Data for the Lichen-Forming Fungus Ramalina farinacea (Ascomycota).</title>
        <authorList>
            <person name="Llewellyn T."/>
            <person name="Mian S."/>
            <person name="Hill R."/>
            <person name="Leitch I.J."/>
            <person name="Gaya E."/>
        </authorList>
    </citation>
    <scope>NUCLEOTIDE SEQUENCE</scope>
    <source>
        <strain evidence="2">LIQ254RAFAR</strain>
    </source>
</reference>
<feature type="compositionally biased region" description="Pro residues" evidence="1">
    <location>
        <begin position="277"/>
        <end position="289"/>
    </location>
</feature>
<accession>A0AA43TV58</accession>
<gene>
    <name evidence="2" type="ORF">OHK93_000509</name>
</gene>
<dbReference type="EMBL" id="JAPUFD010000001">
    <property type="protein sequence ID" value="MDI1485372.1"/>
    <property type="molecule type" value="Genomic_DNA"/>
</dbReference>
<dbReference type="InterPro" id="IPR027796">
    <property type="entry name" value="OTT_1508_deam-like"/>
</dbReference>
<keyword evidence="3" id="KW-1185">Reference proteome</keyword>
<feature type="compositionally biased region" description="Polar residues" evidence="1">
    <location>
        <begin position="331"/>
        <end position="340"/>
    </location>
</feature>
<sequence>MKYSKLCESGDQSVPGTDAELKLLQEIVVKSHELCLSLGKGRVSSQLMETKEMLRVKKLARYWTACDGMADASKRYAALFKRVELQTLAPYEPIILPSKPADLMVKCHVHAEIQLLCYYAQDPSPDVVTPRVIGVSKSACYLCNLFFSNYDCFYITYTHGKLYHRWTVPDTFVGASLQHQRQRQKVRQVLSQVNEEVSRVLDRWRTRGPSQFVPYPNESDATLPRMVLRSVLPSEVSSRQSHLSSSTITAGSSPFHSALNIPAPPSSIKAPALNMTVPPPRKMTPPPSPKNVNELSAGKIAASGTSQPQEGQNLGNNDSLYSEGPLIPASGSPNPTSNVVTPMPLSTPSSPPPPYARGSPHSTIDVWKYPLQAPVTADRPIKTHTGNMHMEFSVEAGAEGTVEVSDVPRNDGHAIVDTIDVRGMRVGEDLLFRRDENEGIVVVYLQNGKAGRLVQVRLHWR</sequence>
<evidence type="ECO:0000313" key="3">
    <source>
        <dbReference type="Proteomes" id="UP001161017"/>
    </source>
</evidence>